<dbReference type="Pfam" id="PF06470">
    <property type="entry name" value="SMC_hinge"/>
    <property type="match status" value="1"/>
</dbReference>
<name>A0A073IQ29_9BACT</name>
<dbReference type="eggNOG" id="COG1196">
    <property type="taxonomic scope" value="Bacteria"/>
</dbReference>
<keyword evidence="2" id="KW-0547">Nucleotide-binding</keyword>
<evidence type="ECO:0000256" key="4">
    <source>
        <dbReference type="ARBA" id="ARBA00023054"/>
    </source>
</evidence>
<dbReference type="Gene3D" id="1.20.1060.20">
    <property type="match status" value="1"/>
</dbReference>
<dbReference type="EMBL" id="JMKI01000026">
    <property type="protein sequence ID" value="KEJ92468.1"/>
    <property type="molecule type" value="Genomic_DNA"/>
</dbReference>
<dbReference type="Pfam" id="PF02463">
    <property type="entry name" value="SMC_N"/>
    <property type="match status" value="1"/>
</dbReference>
<dbReference type="InterPro" id="IPR024704">
    <property type="entry name" value="SMC"/>
</dbReference>
<evidence type="ECO:0000256" key="3">
    <source>
        <dbReference type="ARBA" id="ARBA00022840"/>
    </source>
</evidence>
<protein>
    <recommendedName>
        <fullName evidence="7">SMC hinge domain-containing protein</fullName>
    </recommendedName>
</protein>
<dbReference type="OrthoDB" id="9808768at2"/>
<dbReference type="InterPro" id="IPR010935">
    <property type="entry name" value="SMC_hinge"/>
</dbReference>
<evidence type="ECO:0000259" key="7">
    <source>
        <dbReference type="SMART" id="SM00968"/>
    </source>
</evidence>
<dbReference type="SMART" id="SM00968">
    <property type="entry name" value="SMC_hinge"/>
    <property type="match status" value="1"/>
</dbReference>
<feature type="coiled-coil region" evidence="6">
    <location>
        <begin position="644"/>
        <end position="827"/>
    </location>
</feature>
<dbReference type="PANTHER" id="PTHR43977">
    <property type="entry name" value="STRUCTURAL MAINTENANCE OF CHROMOSOMES PROTEIN 3"/>
    <property type="match status" value="1"/>
</dbReference>
<comment type="caution">
    <text evidence="8">The sequence shown here is derived from an EMBL/GenBank/DDBJ whole genome shotgun (WGS) entry which is preliminary data.</text>
</comment>
<dbReference type="Proteomes" id="UP000027665">
    <property type="component" value="Unassembled WGS sequence"/>
</dbReference>
<dbReference type="InterPro" id="IPR036277">
    <property type="entry name" value="SMC_hinge_sf"/>
</dbReference>
<dbReference type="GO" id="GO:0005524">
    <property type="term" value="F:ATP binding"/>
    <property type="evidence" value="ECO:0007669"/>
    <property type="project" value="UniProtKB-KW"/>
</dbReference>
<dbReference type="AlphaFoldDB" id="A0A073IQ29"/>
<dbReference type="STRING" id="2754.EH55_03110"/>
<feature type="domain" description="SMC hinge" evidence="7">
    <location>
        <begin position="502"/>
        <end position="618"/>
    </location>
</feature>
<dbReference type="Gene3D" id="3.40.50.300">
    <property type="entry name" value="P-loop containing nucleotide triphosphate hydrolases"/>
    <property type="match status" value="2"/>
</dbReference>
<keyword evidence="5" id="KW-0238">DNA-binding</keyword>
<accession>A0A073IQ29</accession>
<keyword evidence="1" id="KW-0963">Cytoplasm</keyword>
<dbReference type="PIRSF" id="PIRSF005719">
    <property type="entry name" value="SMC"/>
    <property type="match status" value="1"/>
</dbReference>
<proteinExistence type="predicted"/>
<dbReference type="GO" id="GO:0030261">
    <property type="term" value="P:chromosome condensation"/>
    <property type="evidence" value="ECO:0007669"/>
    <property type="project" value="InterPro"/>
</dbReference>
<dbReference type="SUPFAM" id="SSF75553">
    <property type="entry name" value="Smc hinge domain"/>
    <property type="match status" value="1"/>
</dbReference>
<dbReference type="PATRIC" id="fig|2754.20.peg.749"/>
<dbReference type="NCBIfam" id="TIGR02168">
    <property type="entry name" value="SMC_prok_B"/>
    <property type="match status" value="1"/>
</dbReference>
<dbReference type="InterPro" id="IPR027417">
    <property type="entry name" value="P-loop_NTPase"/>
</dbReference>
<organism evidence="8 9">
    <name type="scientific">Synergistes jonesii</name>
    <dbReference type="NCBI Taxonomy" id="2754"/>
    <lineage>
        <taxon>Bacteria</taxon>
        <taxon>Thermotogati</taxon>
        <taxon>Synergistota</taxon>
        <taxon>Synergistia</taxon>
        <taxon>Synergistales</taxon>
        <taxon>Synergistaceae</taxon>
        <taxon>Synergistes</taxon>
    </lineage>
</organism>
<evidence type="ECO:0000313" key="9">
    <source>
        <dbReference type="Proteomes" id="UP000027665"/>
    </source>
</evidence>
<gene>
    <name evidence="8" type="ORF">EH55_03110</name>
</gene>
<evidence type="ECO:0000313" key="8">
    <source>
        <dbReference type="EMBL" id="KEJ92468.1"/>
    </source>
</evidence>
<dbReference type="GeneID" id="90983340"/>
<evidence type="ECO:0000256" key="5">
    <source>
        <dbReference type="ARBA" id="ARBA00023125"/>
    </source>
</evidence>
<keyword evidence="4 6" id="KW-0175">Coiled coil</keyword>
<dbReference type="GO" id="GO:0016887">
    <property type="term" value="F:ATP hydrolysis activity"/>
    <property type="evidence" value="ECO:0007669"/>
    <property type="project" value="InterPro"/>
</dbReference>
<dbReference type="GO" id="GO:0005694">
    <property type="term" value="C:chromosome"/>
    <property type="evidence" value="ECO:0007669"/>
    <property type="project" value="InterPro"/>
</dbReference>
<dbReference type="SUPFAM" id="SSF52540">
    <property type="entry name" value="P-loop containing nucleoside triphosphate hydrolases"/>
    <property type="match status" value="1"/>
</dbReference>
<dbReference type="InterPro" id="IPR011890">
    <property type="entry name" value="SMC_prok"/>
</dbReference>
<sequence>MYIGRLQLKGFKSFGGSHDLILSSGFTAIVGPNGSGKSNLLDALRWSLGDSSASRLRISRQSDLLFQGSVSRERAKEAEVTLHLRDEERVCTIKRRVSAPDGLTSLFVDNSRRTLTELDALKRQWKLEGARFAFIGQGEVQETLKQSPVERRMYFELLFGIDIYRKKRMEAQERLATVEEESGQLRHLMGELFSRREEIAPEVGRAVEMRAILDGIEGDRKLLYWLRRAECERVAAALSVELEAASALREGSLFWSGFWKKAGSAIEAKISRAAQAHGRQTWELEQCRSRFDGLMKSGYASATSLRGAKARIAEGREERAEAKERHEKLLAEQKASVDENKKAREEVERAQKALDATEKKWKEYNERLEATRREREEWNAEKARLDGELQKSRAKLSYLGKELLEMRSKKDGVPDERKDIDLQIKQISGDRERLNSEQEKSVKEHGELYALCQRLAAELQRAKREASNLRSKLNDAADALQAGLYPAPVRHLLSAAKLKRLNADPHAVIDVIAAPVDLAAALEAYLGGRQFQLLVEDMEEAGRCIDRLKQNSAGTATFLPLERARPRYPNKAYRLPQRGVVGWATELVKVEDHWLPAIQHIMGDLLIVDKYDTGKELVRSGFRSPVVTMEGDVFQPGGTVSGGRSQKSGRALEMKAQVARLEEEAAKAKSEAEAIAQKYKVAEAKEIAASEAKEEYTRRIRELNGKAAVLEDQKERIAREQRRAASERTRVLESIKAEGVNWQNIAASIAALEEKRDSASDVEDDRKLIEEREKCRARAAVAASALSSGFAMMERIRNDVRAQENKLRRLDEEMSELDQQCVRERANLARIGGSCLEIHNRRKELVAQMEEHGSLYTGLERLKKYIAARGAKAEQRALAENERLAAMRSKKSETERDLDELCNTWEEQFPYPGSEELPKDVKIEELRHRIRDGDRKIKAFGDVNMGVLPEDESLKDRLAFLGEQLEDVRASAAEIQKLITDADVMAHRQFSEQLQKVDGRFCSLFRTLFGGGEAHLVMTDGETIWTSGVEIDARLPGKHTQVLNQYSGGERSLISISLLFATMEVAGSPIAVLDEVDAALDEANLRRFSELTKEYAKSRQILAMTHRRATMERADVLYGVTLQEQGLSQVVGVRLEDWT</sequence>
<evidence type="ECO:0000256" key="6">
    <source>
        <dbReference type="SAM" id="Coils"/>
    </source>
</evidence>
<feature type="coiled-coil region" evidence="6">
    <location>
        <begin position="305"/>
        <end position="395"/>
    </location>
</feature>
<keyword evidence="3" id="KW-0067">ATP-binding</keyword>
<dbReference type="Gene3D" id="3.30.70.1620">
    <property type="match status" value="1"/>
</dbReference>
<feature type="coiled-coil region" evidence="6">
    <location>
        <begin position="445"/>
        <end position="479"/>
    </location>
</feature>
<keyword evidence="9" id="KW-1185">Reference proteome</keyword>
<evidence type="ECO:0000256" key="1">
    <source>
        <dbReference type="ARBA" id="ARBA00022490"/>
    </source>
</evidence>
<dbReference type="GO" id="GO:0007062">
    <property type="term" value="P:sister chromatid cohesion"/>
    <property type="evidence" value="ECO:0007669"/>
    <property type="project" value="InterPro"/>
</dbReference>
<dbReference type="RefSeq" id="WP_037975561.1">
    <property type="nucleotide sequence ID" value="NZ_JMKI01000026.1"/>
</dbReference>
<dbReference type="InterPro" id="IPR003395">
    <property type="entry name" value="RecF/RecN/SMC_N"/>
</dbReference>
<dbReference type="GO" id="GO:0003677">
    <property type="term" value="F:DNA binding"/>
    <property type="evidence" value="ECO:0007669"/>
    <property type="project" value="UniProtKB-KW"/>
</dbReference>
<evidence type="ECO:0000256" key="2">
    <source>
        <dbReference type="ARBA" id="ARBA00022741"/>
    </source>
</evidence>
<reference evidence="8 9" key="1">
    <citation type="submission" date="2014-04" db="EMBL/GenBank/DDBJ databases">
        <title>Draft Genome Sequence of Synergistes jonesii.</title>
        <authorList>
            <person name="Coil D.A."/>
            <person name="Eisen J.A."/>
            <person name="Holland-Moritz H.E."/>
        </authorList>
    </citation>
    <scope>NUCLEOTIDE SEQUENCE [LARGE SCALE GENOMIC DNA]</scope>
    <source>
        <strain evidence="8 9">78-1</strain>
    </source>
</reference>